<dbReference type="InterPro" id="IPR000667">
    <property type="entry name" value="Peptidase_S13"/>
</dbReference>
<dbReference type="Proteomes" id="UP001365846">
    <property type="component" value="Unassembled WGS sequence"/>
</dbReference>
<dbReference type="InterPro" id="IPR012338">
    <property type="entry name" value="Beta-lactam/transpept-like"/>
</dbReference>
<dbReference type="PANTHER" id="PTHR30023">
    <property type="entry name" value="D-ALANYL-D-ALANINE CARBOXYPEPTIDASE"/>
    <property type="match status" value="1"/>
</dbReference>
<dbReference type="GO" id="GO:0009002">
    <property type="term" value="F:serine-type D-Ala-D-Ala carboxypeptidase activity"/>
    <property type="evidence" value="ECO:0007669"/>
    <property type="project" value="UniProtKB-EC"/>
</dbReference>
<dbReference type="PANTHER" id="PTHR30023:SF0">
    <property type="entry name" value="PENICILLIN-SENSITIVE CARBOXYPEPTIDASE A"/>
    <property type="match status" value="1"/>
</dbReference>
<keyword evidence="4" id="KW-1185">Reference proteome</keyword>
<dbReference type="EC" id="3.4.16.4" evidence="3"/>
<gene>
    <name evidence="3" type="primary">dacB</name>
    <name evidence="3" type="ORF">WKW77_12675</name>
</gene>
<keyword evidence="2 3" id="KW-0378">Hydrolase</keyword>
<accession>A0ABU8VEA5</accession>
<organism evidence="3 4">
    <name type="scientific">Variovorax ureilyticus</name>
    <dbReference type="NCBI Taxonomy" id="1836198"/>
    <lineage>
        <taxon>Bacteria</taxon>
        <taxon>Pseudomonadati</taxon>
        <taxon>Pseudomonadota</taxon>
        <taxon>Betaproteobacteria</taxon>
        <taxon>Burkholderiales</taxon>
        <taxon>Comamonadaceae</taxon>
        <taxon>Variovorax</taxon>
    </lineage>
</organism>
<dbReference type="EMBL" id="JBBKZU010000005">
    <property type="protein sequence ID" value="MEJ8811926.1"/>
    <property type="molecule type" value="Genomic_DNA"/>
</dbReference>
<dbReference type="Pfam" id="PF02113">
    <property type="entry name" value="Peptidase_S13"/>
    <property type="match status" value="1"/>
</dbReference>
<name>A0ABU8VEA5_9BURK</name>
<dbReference type="PRINTS" id="PR00922">
    <property type="entry name" value="DADACBPTASE3"/>
</dbReference>
<keyword evidence="3" id="KW-0121">Carboxypeptidase</keyword>
<dbReference type="Gene3D" id="3.50.80.20">
    <property type="entry name" value="D-Ala-D-Ala carboxypeptidase C, peptidase S13"/>
    <property type="match status" value="1"/>
</dbReference>
<evidence type="ECO:0000313" key="4">
    <source>
        <dbReference type="Proteomes" id="UP001365846"/>
    </source>
</evidence>
<evidence type="ECO:0000256" key="2">
    <source>
        <dbReference type="ARBA" id="ARBA00022801"/>
    </source>
</evidence>
<proteinExistence type="inferred from homology"/>
<dbReference type="Gene3D" id="3.40.710.10">
    <property type="entry name" value="DD-peptidase/beta-lactamase superfamily"/>
    <property type="match status" value="1"/>
</dbReference>
<dbReference type="RefSeq" id="WP_340357204.1">
    <property type="nucleotide sequence ID" value="NZ_JBBKZU010000005.1"/>
</dbReference>
<comment type="similarity">
    <text evidence="1">Belongs to the peptidase S13 family.</text>
</comment>
<protein>
    <submittedName>
        <fullName evidence="3">D-alanyl-D-alanine carboxypeptidase/D-alanyl-D-alanine-endopeptidase</fullName>
        <ecNumber evidence="3">3.4.16.4</ecNumber>
    </submittedName>
</protein>
<keyword evidence="3" id="KW-0645">Protease</keyword>
<dbReference type="NCBIfam" id="TIGR00666">
    <property type="entry name" value="PBP4"/>
    <property type="match status" value="1"/>
</dbReference>
<dbReference type="SUPFAM" id="SSF56601">
    <property type="entry name" value="beta-lactamase/transpeptidase-like"/>
    <property type="match status" value="1"/>
</dbReference>
<evidence type="ECO:0000256" key="1">
    <source>
        <dbReference type="ARBA" id="ARBA00006096"/>
    </source>
</evidence>
<sequence length="481" mass="51520">MLFAASNTNPISPLLARLFGLVLALTALAPLQAGAQSLPPEVDAALARAKVPRDAVTMLVADADGVRPPRLAWRSQAQVNPASIMKLVTTYAALDLLGPAFVWTTPVYVDGPVQGGVLQGNLYIRGQGDPKLVIERLWLLLRRVQGMGIRSIEGDIVLDRSAFEVPDTDPFAFDGEGLRPYNAVPDALLVNFKSVVMTFVPNRATQTAQVTYEPPLAGVAMQATVPLSAGECNDWRTSLGGDFNDPARIGFTGSFPAACGEKEWPVAYSNPRSYAARAIGGLWIEMGGRIKGAVREGQVPAELRPAFELSSPPLAEVIRDINKYSNNVMAQQLFLTLGLQQKRRGSFEAARATVRQWWNDRIGTGEGQPVLDNGSGRSRDERITSAELAKMLQVAWRSPVMPELVSSLPASGVDGTLRKRALRGGGAAHLKTGTLRDAAGVAGYVHAASGRRYVVIAIANHANALAARPAFDALVDWAAQD</sequence>
<comment type="caution">
    <text evidence="3">The sequence shown here is derived from an EMBL/GenBank/DDBJ whole genome shotgun (WGS) entry which is preliminary data.</text>
</comment>
<reference evidence="3 4" key="1">
    <citation type="submission" date="2024-03" db="EMBL/GenBank/DDBJ databases">
        <title>Novel species of the genus Variovorax.</title>
        <authorList>
            <person name="Liu Q."/>
            <person name="Xin Y.-H."/>
        </authorList>
    </citation>
    <scope>NUCLEOTIDE SEQUENCE [LARGE SCALE GENOMIC DNA]</scope>
    <source>
        <strain evidence="3 4">KACC 18899</strain>
    </source>
</reference>
<evidence type="ECO:0000313" key="3">
    <source>
        <dbReference type="EMBL" id="MEJ8811926.1"/>
    </source>
</evidence>